<dbReference type="RefSeq" id="WP_183218158.1">
    <property type="nucleotide sequence ID" value="NZ_CAJFZW010000062.1"/>
</dbReference>
<feature type="region of interest" description="Disordered" evidence="1">
    <location>
        <begin position="26"/>
        <end position="57"/>
    </location>
</feature>
<keyword evidence="2" id="KW-0732">Signal</keyword>
<sequence length="309" mass="31810">MKARFAAVLAALMFSAVTVAPAAAQTRANDDRQAVAEGSSRAAAARQRRERRPAPPTPEQIMAAAQEQATLANTNCQVTEAKLLGETAAKTSVYEVACATGPGFMIESKTPPSATDCVLLAHSASVVRERDPAADVGPQCTIPANTDTQKVLREYAQKAGVPCTVDQAKVLGQSNDGGVMYEVGCADAAGFWVKQLNDNWTKTPCIQVLAEGGACAFTTAAENAAQVKQLLAGSEAAGCDVTEARLMGQNANGMFYEAKCAGADGVIARVNAENVVQQIYPCATAQRIGGGCILTPAPAAAPAPAGGRP</sequence>
<accession>A0A7W9C915</accession>
<evidence type="ECO:0000313" key="3">
    <source>
        <dbReference type="EMBL" id="MBB5741309.1"/>
    </source>
</evidence>
<evidence type="ECO:0000313" key="4">
    <source>
        <dbReference type="Proteomes" id="UP000527324"/>
    </source>
</evidence>
<evidence type="ECO:0000256" key="1">
    <source>
        <dbReference type="SAM" id="MobiDB-lite"/>
    </source>
</evidence>
<proteinExistence type="predicted"/>
<dbReference type="EMBL" id="JACHOQ010000013">
    <property type="protein sequence ID" value="MBB5741309.1"/>
    <property type="molecule type" value="Genomic_DNA"/>
</dbReference>
<keyword evidence="4" id="KW-1185">Reference proteome</keyword>
<feature type="chain" id="PRO_5030708902" evidence="2">
    <location>
        <begin position="25"/>
        <end position="309"/>
    </location>
</feature>
<reference evidence="3 4" key="1">
    <citation type="submission" date="2020-08" db="EMBL/GenBank/DDBJ databases">
        <title>Genomic Encyclopedia of Type Strains, Phase IV (KMG-IV): sequencing the most valuable type-strain genomes for metagenomic binning, comparative biology and taxonomic classification.</title>
        <authorList>
            <person name="Goeker M."/>
        </authorList>
    </citation>
    <scope>NUCLEOTIDE SEQUENCE [LARGE SCALE GENOMIC DNA]</scope>
    <source>
        <strain evidence="3 4">DSM 4731</strain>
    </source>
</reference>
<feature type="signal peptide" evidence="2">
    <location>
        <begin position="1"/>
        <end position="24"/>
    </location>
</feature>
<name>A0A7W9C915_9CAUL</name>
<gene>
    <name evidence="3" type="ORF">GGQ93_003049</name>
</gene>
<protein>
    <submittedName>
        <fullName evidence="3">Uncharacterized protein</fullName>
    </submittedName>
</protein>
<comment type="caution">
    <text evidence="3">The sequence shown here is derived from an EMBL/GenBank/DDBJ whole genome shotgun (WGS) entry which is preliminary data.</text>
</comment>
<dbReference type="Proteomes" id="UP000527324">
    <property type="component" value="Unassembled WGS sequence"/>
</dbReference>
<dbReference type="AlphaFoldDB" id="A0A7W9C915"/>
<evidence type="ECO:0000256" key="2">
    <source>
        <dbReference type="SAM" id="SignalP"/>
    </source>
</evidence>
<organism evidence="3 4">
    <name type="scientific">Brevundimonas aurantiaca</name>
    <dbReference type="NCBI Taxonomy" id="74316"/>
    <lineage>
        <taxon>Bacteria</taxon>
        <taxon>Pseudomonadati</taxon>
        <taxon>Pseudomonadota</taxon>
        <taxon>Alphaproteobacteria</taxon>
        <taxon>Caulobacterales</taxon>
        <taxon>Caulobacteraceae</taxon>
        <taxon>Brevundimonas</taxon>
    </lineage>
</organism>